<keyword evidence="8" id="KW-1185">Reference proteome</keyword>
<name>A0A8K0T6R1_9PEZI</name>
<dbReference type="PANTHER" id="PTHR12570">
    <property type="match status" value="1"/>
</dbReference>
<feature type="transmembrane region" description="Helical" evidence="6">
    <location>
        <begin position="273"/>
        <end position="291"/>
    </location>
</feature>
<feature type="transmembrane region" description="Helical" evidence="6">
    <location>
        <begin position="6"/>
        <end position="25"/>
    </location>
</feature>
<sequence length="400" mass="43333">MLEEKYIGLLLAMSSSAAIGVSFVITKKGLMHAEERHGFEGDGFVYLKSPIWWAGIITLVIGEIFNFAAYAFAPAILVTPLGAMSVLLGAVLGSYFLNEQLGTLGRLGSAICLLGAVIIVLHAPPDEDIQTVDQILHYAIQPGFLLYVLLVTVFAVVMIYKVAPVHGRKSPLIYLSICSTVGSVSVMSVKAFGIALKLTFAGNNQFSHPSTYVFMILTSVCILTQMNYFNKALAHFPTNIVNPLYYVTFTTATLCASFILFEGFNTTDVVNTLSLLSGFLVTFSGVYLLNLSRSDPHGQRMVSGRGGPDATGTDMISSVQTRLSLQARRSTDPRHSLGSHHGDTTGLMRAYDEEAGAEFGLTDLAEESDSDSDLRRTNGGPNGKAHEEHIEMQASRSRDR</sequence>
<proteinExistence type="predicted"/>
<feature type="transmembrane region" description="Helical" evidence="6">
    <location>
        <begin position="45"/>
        <end position="65"/>
    </location>
</feature>
<evidence type="ECO:0000313" key="8">
    <source>
        <dbReference type="Proteomes" id="UP000813385"/>
    </source>
</evidence>
<organism evidence="7 8">
    <name type="scientific">Plectosphaerella cucumerina</name>
    <dbReference type="NCBI Taxonomy" id="40658"/>
    <lineage>
        <taxon>Eukaryota</taxon>
        <taxon>Fungi</taxon>
        <taxon>Dikarya</taxon>
        <taxon>Ascomycota</taxon>
        <taxon>Pezizomycotina</taxon>
        <taxon>Sordariomycetes</taxon>
        <taxon>Hypocreomycetidae</taxon>
        <taxon>Glomerellales</taxon>
        <taxon>Plectosphaerellaceae</taxon>
        <taxon>Plectosphaerella</taxon>
    </lineage>
</organism>
<feature type="region of interest" description="Disordered" evidence="5">
    <location>
        <begin position="360"/>
        <end position="400"/>
    </location>
</feature>
<dbReference type="InterPro" id="IPR037185">
    <property type="entry name" value="EmrE-like"/>
</dbReference>
<keyword evidence="2 6" id="KW-0812">Transmembrane</keyword>
<feature type="transmembrane region" description="Helical" evidence="6">
    <location>
        <begin position="135"/>
        <end position="160"/>
    </location>
</feature>
<protein>
    <submittedName>
        <fullName evidence="7">Ichthyin</fullName>
    </submittedName>
</protein>
<accession>A0A8K0T6R1</accession>
<evidence type="ECO:0000256" key="1">
    <source>
        <dbReference type="ARBA" id="ARBA00004141"/>
    </source>
</evidence>
<keyword evidence="3 6" id="KW-1133">Transmembrane helix</keyword>
<feature type="transmembrane region" description="Helical" evidence="6">
    <location>
        <begin position="241"/>
        <end position="261"/>
    </location>
</feature>
<dbReference type="PANTHER" id="PTHR12570:SF85">
    <property type="entry name" value="DUF803 DOMAIN MEMBRANE PROTEIN (AFU_ORTHOLOGUE AFUA_1G15880)"/>
    <property type="match status" value="1"/>
</dbReference>
<evidence type="ECO:0000256" key="2">
    <source>
        <dbReference type="ARBA" id="ARBA00022692"/>
    </source>
</evidence>
<gene>
    <name evidence="7" type="ORF">B0T11DRAFT_131067</name>
</gene>
<dbReference type="AlphaFoldDB" id="A0A8K0T6R1"/>
<feature type="transmembrane region" description="Helical" evidence="6">
    <location>
        <begin position="212"/>
        <end position="229"/>
    </location>
</feature>
<comment type="subcellular location">
    <subcellularLocation>
        <location evidence="1">Membrane</location>
        <topology evidence="1">Multi-pass membrane protein</topology>
    </subcellularLocation>
</comment>
<feature type="compositionally biased region" description="Basic and acidic residues" evidence="5">
    <location>
        <begin position="384"/>
        <end position="400"/>
    </location>
</feature>
<dbReference type="EMBL" id="JAGPXD010000006">
    <property type="protein sequence ID" value="KAH7349433.1"/>
    <property type="molecule type" value="Genomic_DNA"/>
</dbReference>
<feature type="compositionally biased region" description="Basic and acidic residues" evidence="5">
    <location>
        <begin position="329"/>
        <end position="343"/>
    </location>
</feature>
<keyword evidence="4 6" id="KW-0472">Membrane</keyword>
<dbReference type="SUPFAM" id="SSF103481">
    <property type="entry name" value="Multidrug resistance efflux transporter EmrE"/>
    <property type="match status" value="1"/>
</dbReference>
<reference evidence="7" key="1">
    <citation type="journal article" date="2021" name="Nat. Commun.">
        <title>Genetic determinants of endophytism in the Arabidopsis root mycobiome.</title>
        <authorList>
            <person name="Mesny F."/>
            <person name="Miyauchi S."/>
            <person name="Thiergart T."/>
            <person name="Pickel B."/>
            <person name="Atanasova L."/>
            <person name="Karlsson M."/>
            <person name="Huettel B."/>
            <person name="Barry K.W."/>
            <person name="Haridas S."/>
            <person name="Chen C."/>
            <person name="Bauer D."/>
            <person name="Andreopoulos W."/>
            <person name="Pangilinan J."/>
            <person name="LaButti K."/>
            <person name="Riley R."/>
            <person name="Lipzen A."/>
            <person name="Clum A."/>
            <person name="Drula E."/>
            <person name="Henrissat B."/>
            <person name="Kohler A."/>
            <person name="Grigoriev I.V."/>
            <person name="Martin F.M."/>
            <person name="Hacquard S."/>
        </authorList>
    </citation>
    <scope>NUCLEOTIDE SEQUENCE</scope>
    <source>
        <strain evidence="7">MPI-CAGE-AT-0016</strain>
    </source>
</reference>
<feature type="transmembrane region" description="Helical" evidence="6">
    <location>
        <begin position="71"/>
        <end position="97"/>
    </location>
</feature>
<evidence type="ECO:0000313" key="7">
    <source>
        <dbReference type="EMBL" id="KAH7349433.1"/>
    </source>
</evidence>
<dbReference type="Proteomes" id="UP000813385">
    <property type="component" value="Unassembled WGS sequence"/>
</dbReference>
<evidence type="ECO:0000256" key="6">
    <source>
        <dbReference type="SAM" id="Phobius"/>
    </source>
</evidence>
<evidence type="ECO:0000256" key="4">
    <source>
        <dbReference type="ARBA" id="ARBA00023136"/>
    </source>
</evidence>
<dbReference type="Pfam" id="PF05653">
    <property type="entry name" value="Mg_trans_NIPA"/>
    <property type="match status" value="1"/>
</dbReference>
<dbReference type="OrthoDB" id="6428174at2759"/>
<dbReference type="InterPro" id="IPR008521">
    <property type="entry name" value="Mg_trans_NIPA"/>
</dbReference>
<comment type="caution">
    <text evidence="7">The sequence shown here is derived from an EMBL/GenBank/DDBJ whole genome shotgun (WGS) entry which is preliminary data.</text>
</comment>
<evidence type="ECO:0000256" key="3">
    <source>
        <dbReference type="ARBA" id="ARBA00022989"/>
    </source>
</evidence>
<feature type="transmembrane region" description="Helical" evidence="6">
    <location>
        <begin position="104"/>
        <end position="123"/>
    </location>
</feature>
<feature type="region of interest" description="Disordered" evidence="5">
    <location>
        <begin position="324"/>
        <end position="345"/>
    </location>
</feature>
<dbReference type="GO" id="GO:0016020">
    <property type="term" value="C:membrane"/>
    <property type="evidence" value="ECO:0007669"/>
    <property type="project" value="UniProtKB-SubCell"/>
</dbReference>
<feature type="transmembrane region" description="Helical" evidence="6">
    <location>
        <begin position="172"/>
        <end position="192"/>
    </location>
</feature>
<dbReference type="GO" id="GO:0015095">
    <property type="term" value="F:magnesium ion transmembrane transporter activity"/>
    <property type="evidence" value="ECO:0007669"/>
    <property type="project" value="InterPro"/>
</dbReference>
<evidence type="ECO:0000256" key="5">
    <source>
        <dbReference type="SAM" id="MobiDB-lite"/>
    </source>
</evidence>